<evidence type="ECO:0000313" key="4">
    <source>
        <dbReference type="EMBL" id="MBB6646735.1"/>
    </source>
</evidence>
<dbReference type="Proteomes" id="UP000546257">
    <property type="component" value="Unassembled WGS sequence"/>
</dbReference>
<comment type="caution">
    <text evidence="4">The sequence shown here is derived from an EMBL/GenBank/DDBJ whole genome shotgun (WGS) entry which is preliminary data.</text>
</comment>
<dbReference type="InterPro" id="IPR048254">
    <property type="entry name" value="CDP_ALCOHOL_P_TRANSF_CS"/>
</dbReference>
<dbReference type="Pfam" id="PF01066">
    <property type="entry name" value="CDP-OH_P_transf"/>
    <property type="match status" value="1"/>
</dbReference>
<evidence type="ECO:0000313" key="5">
    <source>
        <dbReference type="Proteomes" id="UP000546257"/>
    </source>
</evidence>
<keyword evidence="3" id="KW-1133">Transmembrane helix</keyword>
<dbReference type="AlphaFoldDB" id="A0A7J9SIE4"/>
<feature type="transmembrane region" description="Helical" evidence="3">
    <location>
        <begin position="121"/>
        <end position="142"/>
    </location>
</feature>
<feature type="transmembrane region" description="Helical" evidence="3">
    <location>
        <begin position="242"/>
        <end position="259"/>
    </location>
</feature>
<sequence>MAFLTVGGAWLLALTIDGDIIFLLGLLADLARLSARGIVDLADAVWIASGFASVRWLAPVAAMVSFQLWFSYRHLDANRPDRADGVSVHRSLGLPNLVTLGRGALLAALSGFAALTPRPEIAWLPAVLYGTACGMDLLDGFLARRSERTTLLGAKLDLAIDTTGFLVAPVVGVLWHQLPVWYLSLSAARYLFKLGCWFRNRQGKPVFDLPPSLLRRPLAGIQMGFITFALIPIVPLSTVRPLAAVVLAASLAVFVRDYFAVAGTHPSDGV</sequence>
<proteinExistence type="inferred from homology"/>
<dbReference type="Gene3D" id="1.20.120.1760">
    <property type="match status" value="1"/>
</dbReference>
<evidence type="ECO:0000256" key="2">
    <source>
        <dbReference type="RuleBase" id="RU003750"/>
    </source>
</evidence>
<accession>A0A7J9SIE4</accession>
<protein>
    <submittedName>
        <fullName evidence="4">CDP-alcohol phosphatidyltransferase family protein</fullName>
    </submittedName>
</protein>
<comment type="similarity">
    <text evidence="2">Belongs to the CDP-alcohol phosphatidyltransferase class-I family.</text>
</comment>
<feature type="transmembrane region" description="Helical" evidence="3">
    <location>
        <begin position="154"/>
        <end position="175"/>
    </location>
</feature>
<dbReference type="GO" id="GO:0016780">
    <property type="term" value="F:phosphotransferase activity, for other substituted phosphate groups"/>
    <property type="evidence" value="ECO:0007669"/>
    <property type="project" value="InterPro"/>
</dbReference>
<evidence type="ECO:0000256" key="3">
    <source>
        <dbReference type="SAM" id="Phobius"/>
    </source>
</evidence>
<organism evidence="4 5">
    <name type="scientific">Halobellus ruber</name>
    <dbReference type="NCBI Taxonomy" id="2761102"/>
    <lineage>
        <taxon>Archaea</taxon>
        <taxon>Methanobacteriati</taxon>
        <taxon>Methanobacteriota</taxon>
        <taxon>Stenosarchaea group</taxon>
        <taxon>Halobacteria</taxon>
        <taxon>Halobacteriales</taxon>
        <taxon>Haloferacaceae</taxon>
        <taxon>Halobellus</taxon>
    </lineage>
</organism>
<name>A0A7J9SIE4_9EURY</name>
<feature type="transmembrane region" description="Helical" evidence="3">
    <location>
        <begin position="56"/>
        <end position="72"/>
    </location>
</feature>
<feature type="transmembrane region" description="Helical" evidence="3">
    <location>
        <begin position="218"/>
        <end position="236"/>
    </location>
</feature>
<reference evidence="4 5" key="1">
    <citation type="submission" date="2020-08" db="EMBL/GenBank/DDBJ databases">
        <authorList>
            <person name="Seo M.-J."/>
        </authorList>
    </citation>
    <scope>NUCLEOTIDE SEQUENCE [LARGE SCALE GENOMIC DNA]</scope>
    <source>
        <strain evidence="4 5">MBLA0160</strain>
    </source>
</reference>
<gene>
    <name evidence="4" type="ORF">H5V44_10635</name>
</gene>
<keyword evidence="3" id="KW-0472">Membrane</keyword>
<keyword evidence="5" id="KW-1185">Reference proteome</keyword>
<evidence type="ECO:0000256" key="1">
    <source>
        <dbReference type="ARBA" id="ARBA00022679"/>
    </source>
</evidence>
<keyword evidence="3" id="KW-0812">Transmembrane</keyword>
<dbReference type="GO" id="GO:0016020">
    <property type="term" value="C:membrane"/>
    <property type="evidence" value="ECO:0007669"/>
    <property type="project" value="InterPro"/>
</dbReference>
<dbReference type="InterPro" id="IPR000462">
    <property type="entry name" value="CDP-OH_P_trans"/>
</dbReference>
<keyword evidence="1 2" id="KW-0808">Transferase</keyword>
<dbReference type="InterPro" id="IPR043130">
    <property type="entry name" value="CDP-OH_PTrfase_TM_dom"/>
</dbReference>
<dbReference type="PROSITE" id="PS00379">
    <property type="entry name" value="CDP_ALCOHOL_P_TRANSF"/>
    <property type="match status" value="1"/>
</dbReference>
<dbReference type="GO" id="GO:0008654">
    <property type="term" value="P:phospholipid biosynthetic process"/>
    <property type="evidence" value="ECO:0007669"/>
    <property type="project" value="InterPro"/>
</dbReference>
<dbReference type="EMBL" id="JACKXD010000003">
    <property type="protein sequence ID" value="MBB6646735.1"/>
    <property type="molecule type" value="Genomic_DNA"/>
</dbReference>